<keyword evidence="2" id="KW-1185">Reference proteome</keyword>
<dbReference type="InterPro" id="IPR036249">
    <property type="entry name" value="Thioredoxin-like_sf"/>
</dbReference>
<organism evidence="1 2">
    <name type="scientific">Vitreoscilla massiliensis</name>
    <dbReference type="NCBI Taxonomy" id="1689272"/>
    <lineage>
        <taxon>Bacteria</taxon>
        <taxon>Pseudomonadati</taxon>
        <taxon>Pseudomonadota</taxon>
        <taxon>Betaproteobacteria</taxon>
        <taxon>Neisseriales</taxon>
        <taxon>Neisseriaceae</taxon>
        <taxon>Vitreoscilla</taxon>
    </lineage>
</organism>
<gene>
    <name evidence="1" type="ORF">LVJ82_15960</name>
</gene>
<dbReference type="Pfam" id="PF05768">
    <property type="entry name" value="Glrx-like"/>
    <property type="match status" value="1"/>
</dbReference>
<dbReference type="EMBL" id="CP091511">
    <property type="protein sequence ID" value="UOO88923.1"/>
    <property type="molecule type" value="Genomic_DNA"/>
</dbReference>
<dbReference type="SUPFAM" id="SSF52833">
    <property type="entry name" value="Thioredoxin-like"/>
    <property type="match status" value="1"/>
</dbReference>
<dbReference type="Proteomes" id="UP000832011">
    <property type="component" value="Chromosome"/>
</dbReference>
<protein>
    <submittedName>
        <fullName evidence="1">Glutaredoxin family protein</fullName>
    </submittedName>
</protein>
<reference evidence="1 2" key="1">
    <citation type="journal article" date="2022" name="Res Sq">
        <title>Evolution of multicellular longitudinally dividing oral cavity symbionts (Neisseriaceae).</title>
        <authorList>
            <person name="Nyongesa S."/>
            <person name="Weber P."/>
            <person name="Bernet E."/>
            <person name="Pullido F."/>
            <person name="Nieckarz M."/>
            <person name="Delaby M."/>
            <person name="Nieves C."/>
            <person name="Viehboeck T."/>
            <person name="Krause N."/>
            <person name="Rivera-Millot A."/>
            <person name="Nakamura A."/>
            <person name="Vischer N."/>
            <person name="VanNieuwenhze M."/>
            <person name="Brun Y."/>
            <person name="Cava F."/>
            <person name="Bulgheresi S."/>
            <person name="Veyrier F."/>
        </authorList>
    </citation>
    <scope>NUCLEOTIDE SEQUENCE [LARGE SCALE GENOMIC DNA]</scope>
    <source>
        <strain evidence="1 2">SN4</strain>
    </source>
</reference>
<dbReference type="Gene3D" id="3.40.30.10">
    <property type="entry name" value="Glutaredoxin"/>
    <property type="match status" value="1"/>
</dbReference>
<dbReference type="InterPro" id="IPR008554">
    <property type="entry name" value="Glutaredoxin-like"/>
</dbReference>
<proteinExistence type="predicted"/>
<sequence>MKSKPHALTLYGRVYCSLCQHMLQHLQAAIEQGLVSVQFVDVDEDEDLIARYDELVPVLVDDAGEELCHWHFDDAAFSAYLARMG</sequence>
<accession>A0ABY4E3Q5</accession>
<name>A0ABY4E3Q5_9NEIS</name>
<evidence type="ECO:0000313" key="1">
    <source>
        <dbReference type="EMBL" id="UOO88923.1"/>
    </source>
</evidence>
<dbReference type="RefSeq" id="WP_058357396.1">
    <property type="nucleotide sequence ID" value="NZ_CABKVG010000010.1"/>
</dbReference>
<evidence type="ECO:0000313" key="2">
    <source>
        <dbReference type="Proteomes" id="UP000832011"/>
    </source>
</evidence>